<dbReference type="RefSeq" id="WP_343805398.1">
    <property type="nucleotide sequence ID" value="NZ_BAAAET010000002.1"/>
</dbReference>
<keyword evidence="3" id="KW-0998">Cell outer membrane</keyword>
<accession>A0ABN1I6R4</accession>
<protein>
    <recommendedName>
        <fullName evidence="10">Hemolysin activation/secretion protein</fullName>
    </recommendedName>
</protein>
<feature type="region of interest" description="Disordered" evidence="4">
    <location>
        <begin position="665"/>
        <end position="684"/>
    </location>
</feature>
<keyword evidence="5" id="KW-0732">Signal</keyword>
<keyword evidence="1" id="KW-0472">Membrane</keyword>
<sequence length="695" mass="74660">MKSVRAGIKPLVTLTTTVLAAAPMLLLAQEADTEPQLVSLFAQSGDASVTNPASDPMRIPERMKGKVVLRAPSAAPKIAPAIEPPPVDLTQRSFAVEAIPVLDGADVNVEHLAQVMEPWHGKALSFDEFQLAASDLLKFLRENGHPDAVLRFSQMQFMENQQVAVAIEGLKPVAPYQDATPKIQVAGFEINGVTLLTEAEVAEHMAQWSDRELTVEELGEAAESLARLLRDRGYALAQAWLPPQEIRNGIVKVDVLEGVVDEMSGENGLTVASADARLKTDVAQAYLAEAVKPGEPLDVAALEEQVRLLNDLPGVKRVQTDLKPGSQPGTTQVMAQVEDDDLVNVLLTADNHGSTYSGAERLGANINLNSPSGHGEQIFLNLTESDDSSSYKIGGHVPVGHSGLRLGLSYAAMNVDFDLEQGFSVPINIASDSSATSIFASYPLQRSAQTNMDLYASLDFKNYQNSILYGAVENDRDITSASLGFSGDHIDRFSGQTRWGLTLTQGSVGLEEGSSYQFNDANGPQTEGSFTKINYSLQRYQSLLLDGLFFNASVNGQWASGNLDSAEKFQLGGPDGVRAWPVGEGIGDNGWVANLELRQILAQPDWGRVEAFGFYDAGGITQYADLNSGIVYDGPNSYTLKGYGAGLSLTYGESGNLQLVYAHKAGDNPNPTPEGTDSDGKNDQGRLWLVGKILF</sequence>
<reference evidence="8 9" key="1">
    <citation type="journal article" date="2019" name="Int. J. Syst. Evol. Microbiol.">
        <title>The Global Catalogue of Microorganisms (GCM) 10K type strain sequencing project: providing services to taxonomists for standard genome sequencing and annotation.</title>
        <authorList>
            <consortium name="The Broad Institute Genomics Platform"/>
            <consortium name="The Broad Institute Genome Sequencing Center for Infectious Disease"/>
            <person name="Wu L."/>
            <person name="Ma J."/>
        </authorList>
    </citation>
    <scope>NUCLEOTIDE SEQUENCE [LARGE SCALE GENOMIC DNA]</scope>
    <source>
        <strain evidence="8 9">JCM 15134</strain>
    </source>
</reference>
<evidence type="ECO:0000259" key="6">
    <source>
        <dbReference type="Pfam" id="PF03865"/>
    </source>
</evidence>
<organism evidence="8 9">
    <name type="scientific">Marinobacterium maritimum</name>
    <dbReference type="NCBI Taxonomy" id="500162"/>
    <lineage>
        <taxon>Bacteria</taxon>
        <taxon>Pseudomonadati</taxon>
        <taxon>Pseudomonadota</taxon>
        <taxon>Gammaproteobacteria</taxon>
        <taxon>Oceanospirillales</taxon>
        <taxon>Oceanospirillaceae</taxon>
        <taxon>Marinobacterium</taxon>
    </lineage>
</organism>
<dbReference type="InterPro" id="IPR051544">
    <property type="entry name" value="TPS_OM_transporter"/>
</dbReference>
<evidence type="ECO:0008006" key="10">
    <source>
        <dbReference type="Google" id="ProtNLM"/>
    </source>
</evidence>
<evidence type="ECO:0000313" key="9">
    <source>
        <dbReference type="Proteomes" id="UP001499915"/>
    </source>
</evidence>
<dbReference type="InterPro" id="IPR005565">
    <property type="entry name" value="Hemolysn_activator_HlyB_C"/>
</dbReference>
<keyword evidence="9" id="KW-1185">Reference proteome</keyword>
<feature type="chain" id="PRO_5045159425" description="Hemolysin activation/secretion protein" evidence="5">
    <location>
        <begin position="21"/>
        <end position="695"/>
    </location>
</feature>
<dbReference type="Pfam" id="PF03865">
    <property type="entry name" value="ShlB"/>
    <property type="match status" value="1"/>
</dbReference>
<dbReference type="InterPro" id="IPR013686">
    <property type="entry name" value="Polypept-transport_assoc_ShlB"/>
</dbReference>
<dbReference type="Gene3D" id="2.40.160.50">
    <property type="entry name" value="membrane protein fhac: a member of the omp85/tpsb transporter family"/>
    <property type="match status" value="1"/>
</dbReference>
<keyword evidence="1" id="KW-1134">Transmembrane beta strand</keyword>
<dbReference type="EMBL" id="BAAAET010000002">
    <property type="protein sequence ID" value="GAA0692641.1"/>
    <property type="molecule type" value="Genomic_DNA"/>
</dbReference>
<feature type="domain" description="Haemolysin activator HlyB C-terminal" evidence="6">
    <location>
        <begin position="329"/>
        <end position="647"/>
    </location>
</feature>
<evidence type="ECO:0000256" key="4">
    <source>
        <dbReference type="SAM" id="MobiDB-lite"/>
    </source>
</evidence>
<dbReference type="PANTHER" id="PTHR34597:SF1">
    <property type="entry name" value="HEME_HEMOPEXIN TRANSPORTER PROTEIN HUXB"/>
    <property type="match status" value="1"/>
</dbReference>
<keyword evidence="2" id="KW-0812">Transmembrane</keyword>
<evidence type="ECO:0000256" key="5">
    <source>
        <dbReference type="SAM" id="SignalP"/>
    </source>
</evidence>
<dbReference type="Gene3D" id="3.10.20.310">
    <property type="entry name" value="membrane protein fhac"/>
    <property type="match status" value="1"/>
</dbReference>
<gene>
    <name evidence="8" type="ORF">GCM10009104_19740</name>
</gene>
<evidence type="ECO:0000259" key="7">
    <source>
        <dbReference type="Pfam" id="PF08479"/>
    </source>
</evidence>
<dbReference type="Proteomes" id="UP001499915">
    <property type="component" value="Unassembled WGS sequence"/>
</dbReference>
<name>A0ABN1I6R4_9GAMM</name>
<evidence type="ECO:0000256" key="3">
    <source>
        <dbReference type="ARBA" id="ARBA00023237"/>
    </source>
</evidence>
<evidence type="ECO:0000256" key="2">
    <source>
        <dbReference type="ARBA" id="ARBA00022692"/>
    </source>
</evidence>
<feature type="domain" description="Polypeptide-transport-associated ShlB-type" evidence="7">
    <location>
        <begin position="185"/>
        <end position="258"/>
    </location>
</feature>
<dbReference type="PANTHER" id="PTHR34597">
    <property type="entry name" value="SLR1661 PROTEIN"/>
    <property type="match status" value="1"/>
</dbReference>
<feature type="signal peptide" evidence="5">
    <location>
        <begin position="1"/>
        <end position="20"/>
    </location>
</feature>
<evidence type="ECO:0000313" key="8">
    <source>
        <dbReference type="EMBL" id="GAA0692641.1"/>
    </source>
</evidence>
<dbReference type="Pfam" id="PF08479">
    <property type="entry name" value="POTRA_2"/>
    <property type="match status" value="1"/>
</dbReference>
<proteinExistence type="predicted"/>
<comment type="caution">
    <text evidence="8">The sequence shown here is derived from an EMBL/GenBank/DDBJ whole genome shotgun (WGS) entry which is preliminary data.</text>
</comment>
<evidence type="ECO:0000256" key="1">
    <source>
        <dbReference type="ARBA" id="ARBA00022452"/>
    </source>
</evidence>